<keyword evidence="1" id="KW-0732">Signal</keyword>
<evidence type="ECO:0000313" key="5">
    <source>
        <dbReference type="Proteomes" id="UP000278983"/>
    </source>
</evidence>
<evidence type="ECO:0000259" key="3">
    <source>
        <dbReference type="Pfam" id="PF07675"/>
    </source>
</evidence>
<feature type="chain" id="PRO_5018555396" evidence="1">
    <location>
        <begin position="26"/>
        <end position="475"/>
    </location>
</feature>
<dbReference type="GO" id="GO:0005975">
    <property type="term" value="P:carbohydrate metabolic process"/>
    <property type="evidence" value="ECO:0007669"/>
    <property type="project" value="UniProtKB-ARBA"/>
</dbReference>
<dbReference type="AlphaFoldDB" id="A0A3S0RNT1"/>
<dbReference type="Pfam" id="PF00542">
    <property type="entry name" value="Ribosomal_L12"/>
    <property type="match status" value="1"/>
</dbReference>
<dbReference type="InterPro" id="IPR011628">
    <property type="entry name" value="Cleaved_adhesin"/>
</dbReference>
<evidence type="ECO:0000256" key="1">
    <source>
        <dbReference type="SAM" id="SignalP"/>
    </source>
</evidence>
<comment type="caution">
    <text evidence="4">The sequence shown here is derived from an EMBL/GenBank/DDBJ whole genome shotgun (WGS) entry which is preliminary data.</text>
</comment>
<dbReference type="SUPFAM" id="SSF54736">
    <property type="entry name" value="ClpS-like"/>
    <property type="match status" value="1"/>
</dbReference>
<dbReference type="InterPro" id="IPR013320">
    <property type="entry name" value="ConA-like_dom_sf"/>
</dbReference>
<dbReference type="InterPro" id="IPR013823">
    <property type="entry name" value="Ribosomal_bL12_C"/>
</dbReference>
<organism evidence="4 5">
    <name type="scientific">Prevotella koreensis</name>
    <dbReference type="NCBI Taxonomy" id="2490854"/>
    <lineage>
        <taxon>Bacteria</taxon>
        <taxon>Pseudomonadati</taxon>
        <taxon>Bacteroidota</taxon>
        <taxon>Bacteroidia</taxon>
        <taxon>Bacteroidales</taxon>
        <taxon>Prevotellaceae</taxon>
        <taxon>Prevotella</taxon>
    </lineage>
</organism>
<dbReference type="EMBL" id="RYYU01000001">
    <property type="protein sequence ID" value="RUL59223.1"/>
    <property type="molecule type" value="Genomic_DNA"/>
</dbReference>
<evidence type="ECO:0000259" key="2">
    <source>
        <dbReference type="Pfam" id="PF00542"/>
    </source>
</evidence>
<feature type="domain" description="Cleaved adhesin" evidence="3">
    <location>
        <begin position="262"/>
        <end position="422"/>
    </location>
</feature>
<accession>A0A3S0RNT1</accession>
<reference evidence="4 5" key="1">
    <citation type="submission" date="2018-12" db="EMBL/GenBank/DDBJ databases">
        <title>Genome sequencing of Prevotella sp. KCOM 3155 (= JS262).</title>
        <authorList>
            <person name="Kook J.-K."/>
            <person name="Park S.-N."/>
            <person name="Lim Y.K."/>
        </authorList>
    </citation>
    <scope>NUCLEOTIDE SEQUENCE [LARGE SCALE GENOMIC DNA]</scope>
    <source>
        <strain evidence="4 5">KCOM 3155</strain>
    </source>
</reference>
<dbReference type="Proteomes" id="UP000278983">
    <property type="component" value="Unassembled WGS sequence"/>
</dbReference>
<dbReference type="InterPro" id="IPR014719">
    <property type="entry name" value="Ribosomal_bL12_C/ClpS-like"/>
</dbReference>
<feature type="signal peptide" evidence="1">
    <location>
        <begin position="1"/>
        <end position="25"/>
    </location>
</feature>
<dbReference type="Gene3D" id="2.60.120.200">
    <property type="match status" value="2"/>
</dbReference>
<dbReference type="NCBIfam" id="NF038128">
    <property type="entry name" value="choice_anch_J"/>
    <property type="match status" value="2"/>
</dbReference>
<dbReference type="SUPFAM" id="SSF49899">
    <property type="entry name" value="Concanavalin A-like lectins/glucanases"/>
    <property type="match status" value="1"/>
</dbReference>
<dbReference type="GO" id="GO:0006412">
    <property type="term" value="P:translation"/>
    <property type="evidence" value="ECO:0007669"/>
    <property type="project" value="InterPro"/>
</dbReference>
<evidence type="ECO:0000313" key="4">
    <source>
        <dbReference type="EMBL" id="RUL59223.1"/>
    </source>
</evidence>
<dbReference type="OrthoDB" id="1072742at2"/>
<keyword evidence="5" id="KW-1185">Reference proteome</keyword>
<dbReference type="RefSeq" id="WP_126678385.1">
    <property type="nucleotide sequence ID" value="NZ_RYYU01000001.1"/>
</dbReference>
<gene>
    <name evidence="4" type="ORF">EHV08_05265</name>
</gene>
<feature type="domain" description="Large ribosomal subunit protein bL12 C-terminal" evidence="2">
    <location>
        <begin position="186"/>
        <end position="249"/>
    </location>
</feature>
<proteinExistence type="predicted"/>
<protein>
    <submittedName>
        <fullName evidence="4">Uncharacterized protein</fullName>
    </submittedName>
</protein>
<dbReference type="GO" id="GO:0003735">
    <property type="term" value="F:structural constituent of ribosome"/>
    <property type="evidence" value="ECO:0007669"/>
    <property type="project" value="InterPro"/>
</dbReference>
<dbReference type="Gene3D" id="3.30.1390.10">
    <property type="match status" value="1"/>
</dbReference>
<sequence>MKKKKKILLSILIAMAALWTTGANAQTEYKYSFEGDFIADGWRVETTNNSDTWGQSGVAFVSPHDGDKQMWLHWSRTKQDERLVSPAIKLGNNATLTFWNYIEKFDVDKGSFYNVEISTDNGATWKKLWSVTEKNEYESAITIDLGAYSGKTINISWRAYDENGTGIEYYWLVDDVTVSNVESSCDVVLESYKDKKTQVVKVVKEKLGIEMKAAKELVESAPCILKKLTTMDDAKNFANAINAVGGKAKMAPSGMYDPKFVSLFESFEEDGMPEGWTTVDADKDGRTWEIINKEESWMIPFFGDHVNSSWSWKSGKPLAPDNYLISPLLSDAAELNYWLSTSVKYPDHYKIVASTTSNDIADFTEVLIDEKPEGLVGIDDDNVDQSKWYERTLPLPAGTKYVAFRHCDSSSGNYFFIDNVRIIKGTATGIETVTADNKTVARKGIYNINGMKMDGEWESMPKGVYVVDGKKKVKN</sequence>
<name>A0A3S0RNT1_9BACT</name>
<dbReference type="Pfam" id="PF07675">
    <property type="entry name" value="Cleaved_Adhesin"/>
    <property type="match status" value="1"/>
</dbReference>
<dbReference type="GO" id="GO:0004553">
    <property type="term" value="F:hydrolase activity, hydrolyzing O-glycosyl compounds"/>
    <property type="evidence" value="ECO:0007669"/>
    <property type="project" value="UniProtKB-ARBA"/>
</dbReference>